<proteinExistence type="predicted"/>
<protein>
    <submittedName>
        <fullName evidence="1">Uncharacterized protein</fullName>
    </submittedName>
</protein>
<organism evidence="1 2">
    <name type="scientific">Scytonema hofmannii PCC 7110</name>
    <dbReference type="NCBI Taxonomy" id="128403"/>
    <lineage>
        <taxon>Bacteria</taxon>
        <taxon>Bacillati</taxon>
        <taxon>Cyanobacteriota</taxon>
        <taxon>Cyanophyceae</taxon>
        <taxon>Nostocales</taxon>
        <taxon>Scytonemataceae</taxon>
        <taxon>Scytonema</taxon>
    </lineage>
</organism>
<evidence type="ECO:0000313" key="2">
    <source>
        <dbReference type="Proteomes" id="UP000076925"/>
    </source>
</evidence>
<evidence type="ECO:0000313" key="1">
    <source>
        <dbReference type="EMBL" id="KYC36356.1"/>
    </source>
</evidence>
<dbReference type="RefSeq" id="WP_017748507.1">
    <property type="nucleotide sequence ID" value="NZ_KQ976354.1"/>
</dbReference>
<accession>A0A139WV93</accession>
<dbReference type="Proteomes" id="UP000076925">
    <property type="component" value="Unassembled WGS sequence"/>
</dbReference>
<dbReference type="EMBL" id="ANNX02000047">
    <property type="protein sequence ID" value="KYC36356.1"/>
    <property type="molecule type" value="Genomic_DNA"/>
</dbReference>
<name>A0A139WV93_9CYAN</name>
<reference evidence="1 2" key="1">
    <citation type="journal article" date="2013" name="Genome Biol. Evol.">
        <title>Genomes of Stigonematalean cyanobacteria (subsection V) and the evolution of oxygenic photosynthesis from prokaryotes to plastids.</title>
        <authorList>
            <person name="Dagan T."/>
            <person name="Roettger M."/>
            <person name="Stucken K."/>
            <person name="Landan G."/>
            <person name="Koch R."/>
            <person name="Major P."/>
            <person name="Gould S.B."/>
            <person name="Goremykin V.V."/>
            <person name="Rippka R."/>
            <person name="Tandeau de Marsac N."/>
            <person name="Gugger M."/>
            <person name="Lockhart P.J."/>
            <person name="Allen J.F."/>
            <person name="Brune I."/>
            <person name="Maus I."/>
            <person name="Puhler A."/>
            <person name="Martin W.F."/>
        </authorList>
    </citation>
    <scope>NUCLEOTIDE SEQUENCE [LARGE SCALE GENOMIC DNA]</scope>
    <source>
        <strain evidence="1 2">PCC 7110</strain>
    </source>
</reference>
<gene>
    <name evidence="1" type="ORF">WA1_42330</name>
</gene>
<dbReference type="AlphaFoldDB" id="A0A139WV93"/>
<sequence length="64" mass="7356">MTKAIAYFLAERAIAFKKTQSPFIMPQLQALALNEQILRERELNQYIFAQANAIAQHFLISKDS</sequence>
<comment type="caution">
    <text evidence="1">The sequence shown here is derived from an EMBL/GenBank/DDBJ whole genome shotgun (WGS) entry which is preliminary data.</text>
</comment>
<keyword evidence="2" id="KW-1185">Reference proteome</keyword>
<dbReference type="STRING" id="128403.WA1_42330"/>